<proteinExistence type="predicted"/>
<sequence length="68" mass="7587">MDSVTELVSAARAVMTTRRTTRVTNPDEDYENPIGEVLDDETVDELAKSHLVYSISKFLGLGGKWPFI</sequence>
<evidence type="ECO:0000313" key="2">
    <source>
        <dbReference type="Proteomes" id="UP000231431"/>
    </source>
</evidence>
<keyword evidence="2" id="KW-1185">Reference proteome</keyword>
<dbReference type="RefSeq" id="YP_010012911.1">
    <property type="nucleotide sequence ID" value="NC_053507.1"/>
</dbReference>
<protein>
    <submittedName>
        <fullName evidence="1">Uncharacterized protein</fullName>
    </submittedName>
</protein>
<dbReference type="KEGG" id="vg:63209460"/>
<evidence type="ECO:0000313" key="1">
    <source>
        <dbReference type="EMBL" id="ATG86484.1"/>
    </source>
</evidence>
<dbReference type="GeneID" id="63209460"/>
<accession>A0A291I9Y0</accession>
<dbReference type="Proteomes" id="UP000231431">
    <property type="component" value="Segment"/>
</dbReference>
<name>A0A291I9Y0_9CAUD</name>
<reference evidence="1 2" key="1">
    <citation type="submission" date="2017-06" db="EMBL/GenBank/DDBJ databases">
        <authorList>
            <person name="Herren C.D."/>
            <person name="Smith-Caldas M."/>
            <person name="Curl A.K."/>
            <person name="Carbajal J.A."/>
            <person name="Thornton M."/>
            <person name="Klein S."/>
            <person name="Atkinson C.A."/>
            <person name="Brown D."/>
            <person name="Clarkston C."/>
            <person name="Cox V.G."/>
            <person name="Helms T.L."/>
            <person name="Johnson B.M."/>
            <person name="Mosqueda S.M."/>
            <person name="Nichols J.M."/>
            <person name="Rafter T.E."/>
            <person name="Smith J.L."/>
            <person name="Snow J.A."/>
            <person name="Trosper K.M."/>
            <person name="Waner K.N."/>
            <person name="Zych M.G."/>
            <person name="Anderson M.S."/>
            <person name="Chang A.W."/>
            <person name="Martinez A.C."/>
            <person name="Vars S.J."/>
            <person name="Wagner K.E."/>
            <person name="Wiebe P.L."/>
            <person name="Williams T."/>
            <person name="Yanez C.P."/>
            <person name="Stoner T.H."/>
            <person name="Garlena R.A."/>
            <person name="Russell D.A."/>
            <person name="Pope W.H."/>
            <person name="Jacobs-Sera D."/>
            <person name="Hatfull G.F."/>
        </authorList>
    </citation>
    <scope>NUCLEOTIDE SEQUENCE [LARGE SCALE GENOMIC DNA]</scope>
</reference>
<organism evidence="1 2">
    <name type="scientific">Mycobacterium phage Finemlucis</name>
    <dbReference type="NCBI Taxonomy" id="2015844"/>
    <lineage>
        <taxon>Viruses</taxon>
        <taxon>Duplodnaviria</taxon>
        <taxon>Heunggongvirae</taxon>
        <taxon>Uroviricota</taxon>
        <taxon>Caudoviricetes</taxon>
        <taxon>Vilmaviridae</taxon>
        <taxon>Lclasvirinae</taxon>
        <taxon>Faithunavirus</taxon>
        <taxon>Faithunavirus finemlucis</taxon>
    </lineage>
</organism>
<gene>
    <name evidence="1" type="primary">73</name>
    <name evidence="1" type="ORF">SEA_FINEMLUCIS_73</name>
</gene>
<dbReference type="EMBL" id="MF185728">
    <property type="protein sequence ID" value="ATG86484.1"/>
    <property type="molecule type" value="Genomic_DNA"/>
</dbReference>